<dbReference type="KEGG" id="epa:110243668"/>
<keyword evidence="4" id="KW-1133">Transmembrane helix</keyword>
<dbReference type="InterPro" id="IPR002213">
    <property type="entry name" value="UDP_glucos_trans"/>
</dbReference>
<reference evidence="5" key="1">
    <citation type="submission" date="2022-11" db="UniProtKB">
        <authorList>
            <consortium name="EnsemblMetazoa"/>
        </authorList>
    </citation>
    <scope>IDENTIFICATION</scope>
</reference>
<keyword evidence="4" id="KW-0472">Membrane</keyword>
<dbReference type="GeneID" id="110243668"/>
<evidence type="ECO:0000256" key="2">
    <source>
        <dbReference type="ARBA" id="ARBA00022676"/>
    </source>
</evidence>
<dbReference type="PANTHER" id="PTHR48043:SF145">
    <property type="entry name" value="FI06409P-RELATED"/>
    <property type="match status" value="1"/>
</dbReference>
<keyword evidence="2" id="KW-0328">Glycosyltransferase</keyword>
<evidence type="ECO:0000313" key="5">
    <source>
        <dbReference type="EnsemblMetazoa" id="XP_020905453.1"/>
    </source>
</evidence>
<dbReference type="InterPro" id="IPR050271">
    <property type="entry name" value="UDP-glycosyltransferase"/>
</dbReference>
<proteinExistence type="inferred from homology"/>
<evidence type="ECO:0000256" key="1">
    <source>
        <dbReference type="ARBA" id="ARBA00009995"/>
    </source>
</evidence>
<dbReference type="Proteomes" id="UP000887567">
    <property type="component" value="Unplaced"/>
</dbReference>
<keyword evidence="6" id="KW-1185">Reference proteome</keyword>
<keyword evidence="3" id="KW-0808">Transferase</keyword>
<sequence length="131" mass="14850">MICSPFFGDHNVKYTGLGEILNVQTTTVDKLVEMINKVLTKKRYKEKADYFSRVVKMRQRTPLEEAAELIEYLHAVGNLAHLKPKGLELPFHQLYMLDVLLVLGVVFAVVLFIVVALVKRVIDLCCGALVF</sequence>
<keyword evidence="4" id="KW-0812">Transmembrane</keyword>
<protein>
    <submittedName>
        <fullName evidence="5">Uncharacterized protein</fullName>
    </submittedName>
</protein>
<evidence type="ECO:0000256" key="3">
    <source>
        <dbReference type="ARBA" id="ARBA00022679"/>
    </source>
</evidence>
<organism evidence="5 6">
    <name type="scientific">Exaiptasia diaphana</name>
    <name type="common">Tropical sea anemone</name>
    <name type="synonym">Aiptasia pulchella</name>
    <dbReference type="NCBI Taxonomy" id="2652724"/>
    <lineage>
        <taxon>Eukaryota</taxon>
        <taxon>Metazoa</taxon>
        <taxon>Cnidaria</taxon>
        <taxon>Anthozoa</taxon>
        <taxon>Hexacorallia</taxon>
        <taxon>Actiniaria</taxon>
        <taxon>Aiptasiidae</taxon>
        <taxon>Exaiptasia</taxon>
    </lineage>
</organism>
<feature type="transmembrane region" description="Helical" evidence="4">
    <location>
        <begin position="94"/>
        <end position="118"/>
    </location>
</feature>
<evidence type="ECO:0000313" key="6">
    <source>
        <dbReference type="Proteomes" id="UP000887567"/>
    </source>
</evidence>
<evidence type="ECO:0000256" key="4">
    <source>
        <dbReference type="SAM" id="Phobius"/>
    </source>
</evidence>
<comment type="similarity">
    <text evidence="1">Belongs to the UDP-glycosyltransferase family.</text>
</comment>
<dbReference type="RefSeq" id="XP_020905453.1">
    <property type="nucleotide sequence ID" value="XM_021049794.2"/>
</dbReference>
<dbReference type="EnsemblMetazoa" id="XM_021049794.2">
    <property type="protein sequence ID" value="XP_020905453.1"/>
    <property type="gene ID" value="LOC110243668"/>
</dbReference>
<name>A0A913XJV5_EXADI</name>
<dbReference type="SUPFAM" id="SSF53756">
    <property type="entry name" value="UDP-Glycosyltransferase/glycogen phosphorylase"/>
    <property type="match status" value="1"/>
</dbReference>
<dbReference type="PANTHER" id="PTHR48043">
    <property type="entry name" value="EG:EG0003.4 PROTEIN-RELATED"/>
    <property type="match status" value="1"/>
</dbReference>
<dbReference type="AlphaFoldDB" id="A0A913XJV5"/>
<dbReference type="OrthoDB" id="5835829at2759"/>
<dbReference type="Pfam" id="PF00201">
    <property type="entry name" value="UDPGT"/>
    <property type="match status" value="1"/>
</dbReference>
<accession>A0A913XJV5</accession>
<dbReference type="GO" id="GO:0008194">
    <property type="term" value="F:UDP-glycosyltransferase activity"/>
    <property type="evidence" value="ECO:0007669"/>
    <property type="project" value="InterPro"/>
</dbReference>